<gene>
    <name evidence="1" type="ORF">GCM10023321_14130</name>
</gene>
<comment type="caution">
    <text evidence="1">The sequence shown here is derived from an EMBL/GenBank/DDBJ whole genome shotgun (WGS) entry which is preliminary data.</text>
</comment>
<evidence type="ECO:0000313" key="2">
    <source>
        <dbReference type="Proteomes" id="UP001428817"/>
    </source>
</evidence>
<sequence>MSDLTESVIAAYGGLARWNELSEVRAHLLVGGVLWGLKEQDGVINDCRVRVDLHRQFTSHYAFADGVRTAVTPERAAIETEDGQVVAERANPRAAFDGHTAETPWDQLHLAYFGGYAMWNYLTTPFTFAQSDYRTAQLEPWEENGEVWQRLRVTFPQRVATHCPTQVFHFGDDGLLRRHDYQSEVIGWGPAAHYVAGYGEFDGIQVPTWRRVYPLDGSGAVDRSTVLVSIDLDDISFG</sequence>
<organism evidence="1 2">
    <name type="scientific">Pseudonocardia eucalypti</name>
    <dbReference type="NCBI Taxonomy" id="648755"/>
    <lineage>
        <taxon>Bacteria</taxon>
        <taxon>Bacillati</taxon>
        <taxon>Actinomycetota</taxon>
        <taxon>Actinomycetes</taxon>
        <taxon>Pseudonocardiales</taxon>
        <taxon>Pseudonocardiaceae</taxon>
        <taxon>Pseudonocardia</taxon>
    </lineage>
</organism>
<accession>A0ABP9PP53</accession>
<reference evidence="2" key="1">
    <citation type="journal article" date="2019" name="Int. J. Syst. Evol. Microbiol.">
        <title>The Global Catalogue of Microorganisms (GCM) 10K type strain sequencing project: providing services to taxonomists for standard genome sequencing and annotation.</title>
        <authorList>
            <consortium name="The Broad Institute Genomics Platform"/>
            <consortium name="The Broad Institute Genome Sequencing Center for Infectious Disease"/>
            <person name="Wu L."/>
            <person name="Ma J."/>
        </authorList>
    </citation>
    <scope>NUCLEOTIDE SEQUENCE [LARGE SCALE GENOMIC DNA]</scope>
    <source>
        <strain evidence="2">JCM 18303</strain>
    </source>
</reference>
<dbReference type="EMBL" id="BAABJP010000004">
    <property type="protein sequence ID" value="GAA5149755.1"/>
    <property type="molecule type" value="Genomic_DNA"/>
</dbReference>
<dbReference type="RefSeq" id="WP_185062949.1">
    <property type="nucleotide sequence ID" value="NZ_BAABJP010000004.1"/>
</dbReference>
<protein>
    <submittedName>
        <fullName evidence="1">Uncharacterized protein</fullName>
    </submittedName>
</protein>
<keyword evidence="2" id="KW-1185">Reference proteome</keyword>
<evidence type="ECO:0000313" key="1">
    <source>
        <dbReference type="EMBL" id="GAA5149755.1"/>
    </source>
</evidence>
<name>A0ABP9PP53_9PSEU</name>
<proteinExistence type="predicted"/>
<dbReference type="Proteomes" id="UP001428817">
    <property type="component" value="Unassembled WGS sequence"/>
</dbReference>